<proteinExistence type="predicted"/>
<dbReference type="EMBL" id="GU943113">
    <property type="protein sequence ID" value="ADD96002.1"/>
    <property type="molecule type" value="Genomic_DNA"/>
</dbReference>
<accession>D6PJV1</accession>
<organism evidence="1">
    <name type="scientific">uncultured organism MedDCM-OCT-S04-C1073</name>
    <dbReference type="NCBI Taxonomy" id="743607"/>
    <lineage>
        <taxon>unclassified sequences</taxon>
        <taxon>environmental samples</taxon>
    </lineage>
</organism>
<protein>
    <submittedName>
        <fullName evidence="1">Uncharacterized protein</fullName>
    </submittedName>
</protein>
<name>D6PJV1_9ZZZZ</name>
<evidence type="ECO:0000313" key="1">
    <source>
        <dbReference type="EMBL" id="ADD96002.1"/>
    </source>
</evidence>
<reference evidence="1" key="1">
    <citation type="journal article" date="2010" name="ISME J.">
        <title>Metagenome of the Mediterranean deep chlorophyll maximum studied by direct and fosmid library 454 pyrosequencing.</title>
        <authorList>
            <person name="Ghai R."/>
            <person name="Martin-Cuadrado A.B."/>
            <person name="Molto A.G."/>
            <person name="Heredia I.G."/>
            <person name="Cabrera R."/>
            <person name="Martin J."/>
            <person name="Verdu M."/>
            <person name="Deschamps P."/>
            <person name="Moreira D."/>
            <person name="Lopez-Garcia P."/>
            <person name="Mira A."/>
            <person name="Rodriguez-Valera F."/>
        </authorList>
    </citation>
    <scope>NUCLEOTIDE SEQUENCE</scope>
</reference>
<dbReference type="AlphaFoldDB" id="D6PJV1"/>
<sequence length="102" mass="11450">MRIDAGSQNGTSQSKTKRIYEITARLYESIGVEIGPDLNNMERIPFRSSANAMDSGINVFTGDKEIEFRGNYETDGFIFVRQTQPLPLTILSLYPKLQTNDG</sequence>